<dbReference type="KEGG" id="pspi:PS2015_2938"/>
<keyword evidence="3" id="KW-1185">Reference proteome</keyword>
<protein>
    <recommendedName>
        <fullName evidence="4">Lipoprotein</fullName>
    </recommendedName>
</protein>
<feature type="chain" id="PRO_5006601686" description="Lipoprotein" evidence="1">
    <location>
        <begin position="32"/>
        <end position="229"/>
    </location>
</feature>
<dbReference type="PATRIC" id="fig|1249552.3.peg.2968"/>
<dbReference type="PROSITE" id="PS51257">
    <property type="entry name" value="PROKAR_LIPOPROTEIN"/>
    <property type="match status" value="1"/>
</dbReference>
<dbReference type="AlphaFoldDB" id="A0A0S2KGX8"/>
<evidence type="ECO:0008006" key="4">
    <source>
        <dbReference type="Google" id="ProtNLM"/>
    </source>
</evidence>
<dbReference type="Proteomes" id="UP000065641">
    <property type="component" value="Chromosome"/>
</dbReference>
<dbReference type="RefSeq" id="WP_058022945.1">
    <property type="nucleotide sequence ID" value="NZ_CP013189.1"/>
</dbReference>
<proteinExistence type="predicted"/>
<dbReference type="STRING" id="1249552.PS2015_2938"/>
<name>A0A0S2KGX8_9GAMM</name>
<evidence type="ECO:0000313" key="2">
    <source>
        <dbReference type="EMBL" id="ALO47565.1"/>
    </source>
</evidence>
<feature type="signal peptide" evidence="1">
    <location>
        <begin position="1"/>
        <end position="31"/>
    </location>
</feature>
<dbReference type="EMBL" id="CP013189">
    <property type="protein sequence ID" value="ALO47565.1"/>
    <property type="molecule type" value="Genomic_DNA"/>
</dbReference>
<sequence precursor="true">MKIKNKCLTLARQRFWPGLWLVLLAALSACTSTTIDEFRQAETGLNTGETVVILGRRQGAGYETAADFVQCVGDRMARGRDGLNVVPEQQFVDALFPWFEPRTAPLRSDDLQQLMAQPMVSDKMNEFGVRYIVWLDGQTETSNRMGSISCTVGPGGGGCFGFGSWEDDSSFEARVWDVSSNLAVGTISADASGQSYMPAVFVPIPLIARVEANACNSLADQLKQFVQGG</sequence>
<keyword evidence="1" id="KW-0732">Signal</keyword>
<gene>
    <name evidence="2" type="ORF">PS2015_2938</name>
</gene>
<evidence type="ECO:0000313" key="3">
    <source>
        <dbReference type="Proteomes" id="UP000065641"/>
    </source>
</evidence>
<organism evidence="2 3">
    <name type="scientific">Pseudohongiella spirulinae</name>
    <dbReference type="NCBI Taxonomy" id="1249552"/>
    <lineage>
        <taxon>Bacteria</taxon>
        <taxon>Pseudomonadati</taxon>
        <taxon>Pseudomonadota</taxon>
        <taxon>Gammaproteobacteria</taxon>
        <taxon>Pseudomonadales</taxon>
        <taxon>Pseudohongiellaceae</taxon>
        <taxon>Pseudohongiella</taxon>
    </lineage>
</organism>
<evidence type="ECO:0000256" key="1">
    <source>
        <dbReference type="SAM" id="SignalP"/>
    </source>
</evidence>
<accession>A0A0S2KGX8</accession>
<reference evidence="2 3" key="1">
    <citation type="submission" date="2015-11" db="EMBL/GenBank/DDBJ databases">
        <authorList>
            <person name="Zhang Y."/>
            <person name="Guo Z."/>
        </authorList>
    </citation>
    <scope>NUCLEOTIDE SEQUENCE [LARGE SCALE GENOMIC DNA]</scope>
    <source>
        <strain evidence="2 3">KCTC 32221</strain>
    </source>
</reference>